<keyword evidence="8" id="KW-0378">Hydrolase</keyword>
<dbReference type="InterPro" id="IPR012334">
    <property type="entry name" value="Pectin_lyas_fold"/>
</dbReference>
<evidence type="ECO:0000256" key="12">
    <source>
        <dbReference type="SAM" id="SignalP"/>
    </source>
</evidence>
<dbReference type="InterPro" id="IPR011050">
    <property type="entry name" value="Pectin_lyase_fold/virulence"/>
</dbReference>
<keyword evidence="10" id="KW-0961">Cell wall biogenesis/degradation</keyword>
<evidence type="ECO:0000256" key="10">
    <source>
        <dbReference type="ARBA" id="ARBA00023316"/>
    </source>
</evidence>
<comment type="subcellular location">
    <subcellularLocation>
        <location evidence="2">Secreted</location>
    </subcellularLocation>
</comment>
<evidence type="ECO:0000256" key="2">
    <source>
        <dbReference type="ARBA" id="ARBA00004613"/>
    </source>
</evidence>
<feature type="domain" description="Pectinesterase catalytic" evidence="13">
    <location>
        <begin position="1193"/>
        <end position="1477"/>
    </location>
</feature>
<dbReference type="Proteomes" id="UP000327118">
    <property type="component" value="Unassembled WGS sequence"/>
</dbReference>
<reference evidence="15" key="1">
    <citation type="submission" date="2019-04" db="EMBL/GenBank/DDBJ databases">
        <title>Friends and foes A comparative genomics studyof 23 Aspergillus species from section Flavi.</title>
        <authorList>
            <consortium name="DOE Joint Genome Institute"/>
            <person name="Kjaerbolling I."/>
            <person name="Vesth T."/>
            <person name="Frisvad J.C."/>
            <person name="Nybo J.L."/>
            <person name="Theobald S."/>
            <person name="Kildgaard S."/>
            <person name="Isbrandt T."/>
            <person name="Kuo A."/>
            <person name="Sato A."/>
            <person name="Lyhne E.K."/>
            <person name="Kogle M.E."/>
            <person name="Wiebenga A."/>
            <person name="Kun R.S."/>
            <person name="Lubbers R.J."/>
            <person name="Makela M.R."/>
            <person name="Barry K."/>
            <person name="Chovatia M."/>
            <person name="Clum A."/>
            <person name="Daum C."/>
            <person name="Haridas S."/>
            <person name="He G."/>
            <person name="LaButti K."/>
            <person name="Lipzen A."/>
            <person name="Mondo S."/>
            <person name="Riley R."/>
            <person name="Salamov A."/>
            <person name="Simmons B.A."/>
            <person name="Magnuson J.K."/>
            <person name="Henrissat B."/>
            <person name="Mortensen U.H."/>
            <person name="Larsen T.O."/>
            <person name="Devries R.P."/>
            <person name="Grigoriev I.V."/>
            <person name="Machida M."/>
            <person name="Baker S.E."/>
            <person name="Andersen M.R."/>
        </authorList>
    </citation>
    <scope>NUCLEOTIDE SEQUENCE [LARGE SCALE GENOMIC DNA]</scope>
    <source>
        <strain evidence="15">CBS 553.77</strain>
    </source>
</reference>
<evidence type="ECO:0000256" key="4">
    <source>
        <dbReference type="ARBA" id="ARBA00008891"/>
    </source>
</evidence>
<dbReference type="UniPathway" id="UPA00545">
    <property type="reaction ID" value="UER00823"/>
</dbReference>
<dbReference type="SUPFAM" id="SSF51126">
    <property type="entry name" value="Pectin lyase-like"/>
    <property type="match status" value="5"/>
</dbReference>
<dbReference type="GO" id="GO:0005576">
    <property type="term" value="C:extracellular region"/>
    <property type="evidence" value="ECO:0007669"/>
    <property type="project" value="UniProtKB-SubCell"/>
</dbReference>
<name>A0A5N6YX26_9EURO</name>
<dbReference type="InterPro" id="IPR000070">
    <property type="entry name" value="Pectinesterase_cat"/>
</dbReference>
<comment type="similarity">
    <text evidence="4">Belongs to the pectinesterase family.</text>
</comment>
<dbReference type="Gene3D" id="2.160.20.10">
    <property type="entry name" value="Single-stranded right-handed beta-helix, Pectin lyase-like"/>
    <property type="match status" value="5"/>
</dbReference>
<comment type="function">
    <text evidence="1">Involved in maceration and soft-rotting of plant tissue.</text>
</comment>
<proteinExistence type="inferred from homology"/>
<evidence type="ECO:0000256" key="3">
    <source>
        <dbReference type="ARBA" id="ARBA00005184"/>
    </source>
</evidence>
<dbReference type="FunFam" id="2.160.20.10:FF:000103">
    <property type="entry name" value="Pectin methylesterase, putative"/>
    <property type="match status" value="1"/>
</dbReference>
<comment type="catalytic activity">
    <reaction evidence="11">
        <text>[(1-&gt;4)-alpha-D-galacturonosyl methyl ester](n) + n H2O = [(1-&gt;4)-alpha-D-galacturonosyl](n) + n methanol + n H(+)</text>
        <dbReference type="Rhea" id="RHEA:22380"/>
        <dbReference type="Rhea" id="RHEA-COMP:14570"/>
        <dbReference type="Rhea" id="RHEA-COMP:14573"/>
        <dbReference type="ChEBI" id="CHEBI:15377"/>
        <dbReference type="ChEBI" id="CHEBI:15378"/>
        <dbReference type="ChEBI" id="CHEBI:17790"/>
        <dbReference type="ChEBI" id="CHEBI:140522"/>
        <dbReference type="ChEBI" id="CHEBI:140523"/>
        <dbReference type="EC" id="3.1.1.11"/>
    </reaction>
</comment>
<dbReference type="OrthoDB" id="1546079at2759"/>
<keyword evidence="14" id="KW-0456">Lyase</keyword>
<feature type="domain" description="Pectinesterase catalytic" evidence="13">
    <location>
        <begin position="1546"/>
        <end position="1831"/>
    </location>
</feature>
<protein>
    <recommendedName>
        <fullName evidence="5">pectinesterase</fullName>
        <ecNumber evidence="5">3.1.1.11</ecNumber>
    </recommendedName>
</protein>
<evidence type="ECO:0000256" key="9">
    <source>
        <dbReference type="ARBA" id="ARBA00023085"/>
    </source>
</evidence>
<dbReference type="GO" id="GO:0016829">
    <property type="term" value="F:lyase activity"/>
    <property type="evidence" value="ECO:0007669"/>
    <property type="project" value="UniProtKB-KW"/>
</dbReference>
<dbReference type="GO" id="GO:0042545">
    <property type="term" value="P:cell wall modification"/>
    <property type="evidence" value="ECO:0007669"/>
    <property type="project" value="InterPro"/>
</dbReference>
<dbReference type="PANTHER" id="PTHR31321">
    <property type="entry name" value="ACYL-COA THIOESTER HYDROLASE YBHC-RELATED"/>
    <property type="match status" value="1"/>
</dbReference>
<feature type="signal peptide" evidence="12">
    <location>
        <begin position="1"/>
        <end position="16"/>
    </location>
</feature>
<accession>A0A5N6YX26</accession>
<feature type="chain" id="PRO_5024838364" description="pectinesterase" evidence="12">
    <location>
        <begin position="17"/>
        <end position="2283"/>
    </location>
</feature>
<evidence type="ECO:0000256" key="8">
    <source>
        <dbReference type="ARBA" id="ARBA00022801"/>
    </source>
</evidence>
<dbReference type="GO" id="GO:0030599">
    <property type="term" value="F:pectinesterase activity"/>
    <property type="evidence" value="ECO:0007669"/>
    <property type="project" value="UniProtKB-EC"/>
</dbReference>
<dbReference type="Pfam" id="PF01095">
    <property type="entry name" value="Pectinesterase"/>
    <property type="match status" value="5"/>
</dbReference>
<evidence type="ECO:0000256" key="6">
    <source>
        <dbReference type="ARBA" id="ARBA00022525"/>
    </source>
</evidence>
<evidence type="ECO:0000313" key="14">
    <source>
        <dbReference type="EMBL" id="KAE8349997.1"/>
    </source>
</evidence>
<dbReference type="PANTHER" id="PTHR31321:SF58">
    <property type="entry name" value="METHYLESTERASE, PUTATIVE-RELATED"/>
    <property type="match status" value="1"/>
</dbReference>
<keyword evidence="15" id="KW-1185">Reference proteome</keyword>
<feature type="domain" description="Pectinesterase catalytic" evidence="13">
    <location>
        <begin position="842"/>
        <end position="1137"/>
    </location>
</feature>
<feature type="domain" description="Pectinesterase catalytic" evidence="13">
    <location>
        <begin position="510"/>
        <end position="783"/>
    </location>
</feature>
<keyword evidence="7 12" id="KW-0732">Signal</keyword>
<evidence type="ECO:0000256" key="11">
    <source>
        <dbReference type="ARBA" id="ARBA00047928"/>
    </source>
</evidence>
<evidence type="ECO:0000256" key="5">
    <source>
        <dbReference type="ARBA" id="ARBA00013229"/>
    </source>
</evidence>
<evidence type="ECO:0000256" key="7">
    <source>
        <dbReference type="ARBA" id="ARBA00022729"/>
    </source>
</evidence>
<feature type="domain" description="Pectinesterase catalytic" evidence="13">
    <location>
        <begin position="82"/>
        <end position="360"/>
    </location>
</feature>
<dbReference type="GO" id="GO:0045490">
    <property type="term" value="P:pectin catabolic process"/>
    <property type="evidence" value="ECO:0007669"/>
    <property type="project" value="UniProtKB-UniPathway"/>
</dbReference>
<dbReference type="EC" id="3.1.1.11" evidence="5"/>
<dbReference type="FunFam" id="2.160.20.10:FF:000014">
    <property type="entry name" value="Pectinesterase"/>
    <property type="match status" value="3"/>
</dbReference>
<dbReference type="EMBL" id="ML739255">
    <property type="protein sequence ID" value="KAE8349997.1"/>
    <property type="molecule type" value="Genomic_DNA"/>
</dbReference>
<comment type="pathway">
    <text evidence="3">Glycan metabolism; pectin degradation; 2-dehydro-3-deoxy-D-gluconate from pectin: step 1/5.</text>
</comment>
<sequence>MMRSWHLLSLAGLAAAQAVTVPTSSLCPVDYDGTNTPVPSSSIPIATNASPSIFAAATSASAVTSAATSVSNSTTAAVPSSVVVAPQGGQFTALSEAISYAQAQGIPTVTVKAGTYTQPVTVSATPSVTVVGETAEENDYAQNQVTVSAASPLTISVNVQGITFKNINFVNTATGNTGAATIRGSQNAFYQCQFVSAGSLGITASLGLGVIANSYIEALDKVIYGYPGLYVYNTTIVPVNANALLVYSRGATDSSVLYNSTVVFDSCSVQPKSSSTAKNIYLAAANAPGSVVIYRDTDLASFIAATGVHVDSTTQGSQTFYGEYGTTGAGSYSRNTNARSSYVSLLESSDLDRFTLSALVASVYPQFASGNTDWVDKGIVAAIKTANIIQTTATSTSASGMGATTSSGAVVPASSLAVSPSKPLIASAMSATTSSHAGVPASSLAASHSTPLIASAMSATTSSHAVVPPSSLAASHSTPVVSSSAIAPSSSVSSTASCMLPSSVPTSALVVGPSGSCAKYTSIASAVAALPSDSTTQYVYILAGTYEEAIIIGRTGATVFRGESDSPLNQTSNKVTIVHSAALLSSQGGAASTAAFQATQYYAKGLSFYNINFENHYAATQNHLAAALAVKAQTVGFYGCGIKSSQGSLLINYGAFYFSDCRIEGTTDFIWGYGGIYVYNSRIVSDATTTGQTIAAQSYQGQYGPSQFVFDMCAFVPSDRSVPQGSVYLGRDYSTSSRVAVLNSYLDAHIAPVGWLVSAATTNVTFAESNNSGPGASVTKRSSHVQLLSDAGDYSTAGVLGSTSWIDTAAVAPFTGFPASVYNSSVSTPPSTTANISSTFIVSQNATAGQYSNVTAAIAALPNDGQAYTIYIKPGTYTEQLSITRAGKVTLRGETSFENDYTQNLVTIQFSRGELTSAGLDEITPVINAKKTDGSGLALYNINFVNTYPQTRNTAALAADFYGSNMAAYGCSFVGFQDTLLANMGTQVFSNCYIEGSVDFIWGYSTAYFHQCYIATNTPGTCIAAQSRPSSTAAGGYVFDSCYVTYTSSYGSTYGRSYLGRPYSQYSIAVYMNSYLDKHISSAGWNIWSTSSPNTDHVTFGEYNNSGPGAWNSGRASFATNLTATQAASYTMSSWIGDTSWLDMTAYNYIPSYNLSGSSTTSNATSTASWTHPTSGTVPPSGAVLVSPGGTVNGSYSNLTAALASLPADRSTQVIFMYPGLYNEQVPSIKRNGPVMVIGYQTGNPGEGYSGNQVTVSFSRGLSVSPLQPGHSNAETATLAIASNQVALYNINIINTANLDGSQPSYVALAGSIYGSQIAFYGCSFVGWQDTLLTGSTTGYQYYESSYIEGAIDFIWGYSKAYFKGCTIGAKNKKSAITAQSRASSTAVGGYIFDQCLFDAAANATVDLTQSVFLGRPYSKYALVVVKNSYLTDIINPSGWKIWSTSDPRTDYVTFAEYNNSGPGRWEANAVSREAFGHSTLLTSDTYTLSAVMDSTDWIDLTYWNSIVTPQPALTTLPSNTSTVYDGTAPPAGAYIVSKTPIVNVTTYSTIQSALDALPITKKVTPTVFIYPGTYEEQLVISRPGTTILMGYSKVSSDYTQNQVTIQSNTGVNTKADQSNSDSATVYATGNYLQASNINFVNNFGTTKDYASLGFAVKSSKYASLYGCQVTGNQDALLINGYFFASNSYIEGNIDMIWGSGTGYFLNSTIAPNKDGISLTADKRTTSTTAGGFVFDQCTITPTANAGTLSKISLGRPWNSFARVAYVKSYLGSCIEPAGWEQWSSSSPQTDGVLFGEYANYGPGSSTGKRASFATQLDASTVAQFELSNFFASTSWINFALVDATPFVPSNTTIVIPTPTPASTALTAPTPVVKTVVVTDKETAYTTMSQTDKTSTVMYTTTEDAGTTVTPAAVFKTTTQQTTVSSTVTITAPTVTSTKVSVVTDDIGKTITPPPRTKTTALHQTSTIMSTVTKAPSTLMVKSTVTVASIVTKAAKPVTSTTTVGETRSSIKTSTPRAVSSTSIVTVTVGHGGTTTVSAKETKTTIDVTSTITKTKTITTTLSCIPAKKKRDLIQPRAAAAATITDYTTFTTFVKTSTVQLAASTDYVTLSTTKTTGKPSTLKPTTSTITTLLATTKVSTEVIPAVTTYVTTTSTETIGKTSTLRPSTTIITATSLVTKTAYTTVEGAVATSTSLETTTVKSTVELPRSTVTVTKSAVVTVKSTVTLATPTITVVKTTTISDMPSVTITSRATRTATRIVKATVTESHTITKTSKHAGACPTA</sequence>
<gene>
    <name evidence="14" type="ORF">BDV28DRAFT_139977</name>
</gene>
<keyword evidence="6" id="KW-0964">Secreted</keyword>
<keyword evidence="9" id="KW-0063">Aspartyl esterase</keyword>
<organism evidence="14 15">
    <name type="scientific">Aspergillus coremiiformis</name>
    <dbReference type="NCBI Taxonomy" id="138285"/>
    <lineage>
        <taxon>Eukaryota</taxon>
        <taxon>Fungi</taxon>
        <taxon>Dikarya</taxon>
        <taxon>Ascomycota</taxon>
        <taxon>Pezizomycotina</taxon>
        <taxon>Eurotiomycetes</taxon>
        <taxon>Eurotiomycetidae</taxon>
        <taxon>Eurotiales</taxon>
        <taxon>Aspergillaceae</taxon>
        <taxon>Aspergillus</taxon>
        <taxon>Aspergillus subgen. Circumdati</taxon>
    </lineage>
</organism>
<evidence type="ECO:0000313" key="15">
    <source>
        <dbReference type="Proteomes" id="UP000327118"/>
    </source>
</evidence>
<evidence type="ECO:0000259" key="13">
    <source>
        <dbReference type="Pfam" id="PF01095"/>
    </source>
</evidence>
<evidence type="ECO:0000256" key="1">
    <source>
        <dbReference type="ARBA" id="ARBA00003252"/>
    </source>
</evidence>